<sequence>MSIQELMKSVRLEDIEEVLRQSYHDLKDLQSYERTFNILRTVQPTFDYFDMVIGVKRRKDHVMVTNTHLGSISDLAGRTVDINKDDQLTPTEAAAHIVYQITAHGYDTTRYKDNLDDWDEDMMSSYDEE</sequence>
<comment type="caution">
    <text evidence="1">The sequence shown here is derived from an EMBL/GenBank/DDBJ whole genome shotgun (WGS) entry which is preliminary data.</text>
</comment>
<dbReference type="RefSeq" id="WP_252760155.1">
    <property type="nucleotide sequence ID" value="NZ_JAMXLY010000006.1"/>
</dbReference>
<organism evidence="1 2">
    <name type="scientific">Segatella cerevisiae</name>
    <dbReference type="NCBI Taxonomy" id="2053716"/>
    <lineage>
        <taxon>Bacteria</taxon>
        <taxon>Pseudomonadati</taxon>
        <taxon>Bacteroidota</taxon>
        <taxon>Bacteroidia</taxon>
        <taxon>Bacteroidales</taxon>
        <taxon>Prevotellaceae</taxon>
        <taxon>Segatella</taxon>
    </lineage>
</organism>
<protein>
    <submittedName>
        <fullName evidence="1">Uncharacterized protein</fullName>
    </submittedName>
</protein>
<evidence type="ECO:0000313" key="2">
    <source>
        <dbReference type="Proteomes" id="UP001204015"/>
    </source>
</evidence>
<dbReference type="EMBL" id="JAMXLY010000006">
    <property type="protein sequence ID" value="MCO6024793.1"/>
    <property type="molecule type" value="Genomic_DNA"/>
</dbReference>
<proteinExistence type="predicted"/>
<accession>A0ABT1BWL8</accession>
<name>A0ABT1BWL8_9BACT</name>
<reference evidence="1 2" key="1">
    <citation type="submission" date="2022-06" db="EMBL/GenBank/DDBJ databases">
        <title>A taxonomic note on the genus Prevotella: Description of four novel genera and emended description of the genera Hallella and Xylanibacter.</title>
        <authorList>
            <person name="Hitch T.C.A."/>
        </authorList>
    </citation>
    <scope>NUCLEOTIDE SEQUENCE [LARGE SCALE GENOMIC DNA]</scope>
    <source>
        <strain evidence="1 2">DSM 100619</strain>
    </source>
</reference>
<keyword evidence="2" id="KW-1185">Reference proteome</keyword>
<gene>
    <name evidence="1" type="ORF">NG821_02855</name>
</gene>
<evidence type="ECO:0000313" key="1">
    <source>
        <dbReference type="EMBL" id="MCO6024793.1"/>
    </source>
</evidence>
<dbReference type="Proteomes" id="UP001204015">
    <property type="component" value="Unassembled WGS sequence"/>
</dbReference>